<dbReference type="GO" id="GO:0006508">
    <property type="term" value="P:proteolysis"/>
    <property type="evidence" value="ECO:0007669"/>
    <property type="project" value="InterPro"/>
</dbReference>
<evidence type="ECO:0000259" key="3">
    <source>
        <dbReference type="Pfam" id="PF05729"/>
    </source>
</evidence>
<name>A0A7G8BF03_9BACT</name>
<dbReference type="Gene3D" id="3.40.50.300">
    <property type="entry name" value="P-loop containing nucleotide triphosphate hydrolases"/>
    <property type="match status" value="1"/>
</dbReference>
<dbReference type="SUPFAM" id="SSF52540">
    <property type="entry name" value="P-loop containing nucleoside triphosphate hydrolases"/>
    <property type="match status" value="1"/>
</dbReference>
<dbReference type="InterPro" id="IPR016187">
    <property type="entry name" value="CTDL_fold"/>
</dbReference>
<dbReference type="Gene3D" id="3.90.1580.10">
    <property type="entry name" value="paralog of FGE (formylglycine-generating enzyme)"/>
    <property type="match status" value="1"/>
</dbReference>
<sequence>MFKHRIALLFGTEKYANYAPLPCVRGDIDGTPSFPGLHKVLSTGLGKHSFTAVKTFYDCSTKDLLANIRGTVDELKKEGRNTASTLLFLYFSGHGVADEDEPPEDQFLIAASDTEGEQPKRGLKFNWLLKMIQPLEMAVVCCIDCCYGGTAIAAAKHYIAGKENAAVFASCSPNEESYFANDQGQSRFTRYLIDCLRGVEPIALDLRDVTTTSLEAGIKKHFHDGYQQPISWVGAASLLLSRPIHPVSVLKRLDKSNVRRTFEDYIRGRMREYEDLPELISDEFHIRSNCQRFLLSGSPMDKVPEEPFVQATLEALNEWSLASERPLLFVMGDTGTGKTTAIRRFWYEQARLWLSGGTDRIPFLLELRLFGGVRLSDGINRTPAEAENECLRRFRAVFVDAIQNREGLDLFWHDFVSLCHEGKMLLIFDGLDEMDVEGLAATPTANFTMLMQLLGPEGKIVLTCRTHYLRSDVELTDLIAHSSSVPHEISEIQVLPFNSTQITAYLRTRIRSDALERWHRVTQRDTLGLSNLCQRPFLLAELVRHFDDVIATDDRIRPSRMFFQYLRTWLERDDWRFSRFLNDFKDAVERDRARLDESIGRDAPRSDLSEWEHRVLAGFIEILAAHLWTKNDVTIPAKSIPTVVRAHLPSTPSVFVSFFDYAIRTCSFLTRTGDGAYGFVDNSMLEYFAARKFRDDILNTVYPWDLSSDRAASAIPRIPLELGSRPLTSRMADVLADALRSDAEGARRRLADLIQSTSKRVKASPQTLYYLGGNCLSIYARLNNHTIPSDANRLDLRDKWLNGALLDHCNLSKVDISKSLIEGADFQDAVLRDVALYGARVFNCKLRGADLKGVLINGEKDAVIVASDTFDPVASGASANVREVYRLSNSKGPGARVFTRPRAVAGQMIFIPGGLFWMGTTSRIAQPFEKPPVPTLVKPFYLNLHPVTNQEFAKFVVANPEWRKEAVIDRFGIPYYLCYWRGDTPPEEKLGHPVVYVNWYAAAAYSAWVGKRLPTEAEWEFALRDGNHSERWDYPYGPSTDTGIEEWLRSQFDTAATLPAEQRTLDVTGEVQPSRRSRHYKLIDMNGNVNEWVQDWFEEDFQSAERLVERLKASGEESLDDNGGPIAGSRKVIRGGSYLFEYDRNWTPFTTFYRRPLPPINTNQDCGFRCAVGIEGYAALDMGTS</sequence>
<dbReference type="KEGG" id="adin:H7849_18745"/>
<dbReference type="EMBL" id="CP060394">
    <property type="protein sequence ID" value="QNI31123.1"/>
    <property type="molecule type" value="Genomic_DNA"/>
</dbReference>
<dbReference type="InterPro" id="IPR001646">
    <property type="entry name" value="5peptide_repeat"/>
</dbReference>
<feature type="domain" description="Peptidase C14 caspase" evidence="1">
    <location>
        <begin position="5"/>
        <end position="200"/>
    </location>
</feature>
<reference evidence="4 5" key="1">
    <citation type="submission" date="2020-08" db="EMBL/GenBank/DDBJ databases">
        <title>Edaphobacter telluris sp. nov. and Acidobacterium dinghuensis sp. nov., two acidobacteria isolated from forest soil.</title>
        <authorList>
            <person name="Fu J."/>
            <person name="Qiu L."/>
        </authorList>
    </citation>
    <scope>NUCLEOTIDE SEQUENCE [LARGE SCALE GENOMIC DNA]</scope>
    <source>
        <strain evidence="4">4Y35</strain>
    </source>
</reference>
<gene>
    <name evidence="4" type="ORF">H7849_18745</name>
</gene>
<dbReference type="Pfam" id="PF00805">
    <property type="entry name" value="Pentapeptide"/>
    <property type="match status" value="1"/>
</dbReference>
<dbReference type="InterPro" id="IPR029030">
    <property type="entry name" value="Caspase-like_dom_sf"/>
</dbReference>
<evidence type="ECO:0000313" key="4">
    <source>
        <dbReference type="EMBL" id="QNI31123.1"/>
    </source>
</evidence>
<dbReference type="Pfam" id="PF05729">
    <property type="entry name" value="NACHT"/>
    <property type="match status" value="1"/>
</dbReference>
<dbReference type="RefSeq" id="WP_186741512.1">
    <property type="nucleotide sequence ID" value="NZ_CP060394.1"/>
</dbReference>
<dbReference type="InterPro" id="IPR027417">
    <property type="entry name" value="P-loop_NTPase"/>
</dbReference>
<dbReference type="PANTHER" id="PTHR23150">
    <property type="entry name" value="SULFATASE MODIFYING FACTOR 1, 2"/>
    <property type="match status" value="1"/>
</dbReference>
<dbReference type="Pfam" id="PF03781">
    <property type="entry name" value="FGE-sulfatase"/>
    <property type="match status" value="1"/>
</dbReference>
<organism evidence="4 5">
    <name type="scientific">Alloacidobacterium dinghuense</name>
    <dbReference type="NCBI Taxonomy" id="2763107"/>
    <lineage>
        <taxon>Bacteria</taxon>
        <taxon>Pseudomonadati</taxon>
        <taxon>Acidobacteriota</taxon>
        <taxon>Terriglobia</taxon>
        <taxon>Terriglobales</taxon>
        <taxon>Acidobacteriaceae</taxon>
        <taxon>Alloacidobacterium</taxon>
    </lineage>
</organism>
<protein>
    <submittedName>
        <fullName evidence="4">SUMF1/EgtB/PvdO family nonheme iron enzyme</fullName>
    </submittedName>
</protein>
<feature type="domain" description="NACHT" evidence="3">
    <location>
        <begin position="328"/>
        <end position="510"/>
    </location>
</feature>
<dbReference type="Pfam" id="PF00656">
    <property type="entry name" value="Peptidase_C14"/>
    <property type="match status" value="1"/>
</dbReference>
<dbReference type="AlphaFoldDB" id="A0A7G8BF03"/>
<dbReference type="InterPro" id="IPR051043">
    <property type="entry name" value="Sulfatase_Mod_Factor_Kinase"/>
</dbReference>
<dbReference type="SUPFAM" id="SSF56436">
    <property type="entry name" value="C-type lectin-like"/>
    <property type="match status" value="1"/>
</dbReference>
<evidence type="ECO:0000259" key="1">
    <source>
        <dbReference type="Pfam" id="PF00656"/>
    </source>
</evidence>
<dbReference type="GO" id="GO:0004197">
    <property type="term" value="F:cysteine-type endopeptidase activity"/>
    <property type="evidence" value="ECO:0007669"/>
    <property type="project" value="InterPro"/>
</dbReference>
<dbReference type="SUPFAM" id="SSF141571">
    <property type="entry name" value="Pentapeptide repeat-like"/>
    <property type="match status" value="1"/>
</dbReference>
<accession>A0A7G8BF03</accession>
<dbReference type="InterPro" id="IPR007111">
    <property type="entry name" value="NACHT_NTPase"/>
</dbReference>
<dbReference type="GO" id="GO:0120147">
    <property type="term" value="F:formylglycine-generating oxidase activity"/>
    <property type="evidence" value="ECO:0007669"/>
    <property type="project" value="TreeGrafter"/>
</dbReference>
<dbReference type="Proteomes" id="UP000515312">
    <property type="component" value="Chromosome"/>
</dbReference>
<dbReference type="Gene3D" id="3.40.50.1460">
    <property type="match status" value="1"/>
</dbReference>
<dbReference type="InterPro" id="IPR011600">
    <property type="entry name" value="Pept_C14_caspase"/>
</dbReference>
<keyword evidence="5" id="KW-1185">Reference proteome</keyword>
<dbReference type="InterPro" id="IPR005532">
    <property type="entry name" value="SUMF_dom"/>
</dbReference>
<proteinExistence type="predicted"/>
<evidence type="ECO:0000259" key="2">
    <source>
        <dbReference type="Pfam" id="PF03781"/>
    </source>
</evidence>
<dbReference type="InterPro" id="IPR042095">
    <property type="entry name" value="SUMF_sf"/>
</dbReference>
<feature type="domain" description="Sulfatase-modifying factor enzyme-like" evidence="2">
    <location>
        <begin position="907"/>
        <end position="1171"/>
    </location>
</feature>
<dbReference type="SUPFAM" id="SSF52129">
    <property type="entry name" value="Caspase-like"/>
    <property type="match status" value="1"/>
</dbReference>
<dbReference type="Gene3D" id="2.160.20.80">
    <property type="entry name" value="E3 ubiquitin-protein ligase SopA"/>
    <property type="match status" value="1"/>
</dbReference>
<dbReference type="PANTHER" id="PTHR23150:SF19">
    <property type="entry name" value="FORMYLGLYCINE-GENERATING ENZYME"/>
    <property type="match status" value="1"/>
</dbReference>
<evidence type="ECO:0000313" key="5">
    <source>
        <dbReference type="Proteomes" id="UP000515312"/>
    </source>
</evidence>